<keyword evidence="2" id="KW-1185">Reference proteome</keyword>
<evidence type="ECO:0000313" key="2">
    <source>
        <dbReference type="Proteomes" id="UP000290289"/>
    </source>
</evidence>
<dbReference type="Proteomes" id="UP000290289">
    <property type="component" value="Chromosome 9"/>
</dbReference>
<proteinExistence type="predicted"/>
<evidence type="ECO:0000313" key="1">
    <source>
        <dbReference type="EMBL" id="RXH88788.1"/>
    </source>
</evidence>
<accession>A0A498IZS7</accession>
<protein>
    <submittedName>
        <fullName evidence="1">Uncharacterized protein</fullName>
    </submittedName>
</protein>
<dbReference type="EMBL" id="RDQH01000335">
    <property type="protein sequence ID" value="RXH88788.1"/>
    <property type="molecule type" value="Genomic_DNA"/>
</dbReference>
<gene>
    <name evidence="1" type="ORF">DVH24_000387</name>
</gene>
<reference evidence="1 2" key="1">
    <citation type="submission" date="2018-10" db="EMBL/GenBank/DDBJ databases">
        <title>A high-quality apple genome assembly.</title>
        <authorList>
            <person name="Hu J."/>
        </authorList>
    </citation>
    <scope>NUCLEOTIDE SEQUENCE [LARGE SCALE GENOMIC DNA]</scope>
    <source>
        <strain evidence="2">cv. HFTH1</strain>
        <tissue evidence="1">Young leaf</tissue>
    </source>
</reference>
<sequence length="65" mass="7909">MDQKKRKREIRFPSCVHMASCHWTTNEGKRCWCTYIYLYILDCWFSSYRGKIAERKQGASSHFRI</sequence>
<organism evidence="1 2">
    <name type="scientific">Malus domestica</name>
    <name type="common">Apple</name>
    <name type="synonym">Pyrus malus</name>
    <dbReference type="NCBI Taxonomy" id="3750"/>
    <lineage>
        <taxon>Eukaryota</taxon>
        <taxon>Viridiplantae</taxon>
        <taxon>Streptophyta</taxon>
        <taxon>Embryophyta</taxon>
        <taxon>Tracheophyta</taxon>
        <taxon>Spermatophyta</taxon>
        <taxon>Magnoliopsida</taxon>
        <taxon>eudicotyledons</taxon>
        <taxon>Gunneridae</taxon>
        <taxon>Pentapetalae</taxon>
        <taxon>rosids</taxon>
        <taxon>fabids</taxon>
        <taxon>Rosales</taxon>
        <taxon>Rosaceae</taxon>
        <taxon>Amygdaloideae</taxon>
        <taxon>Maleae</taxon>
        <taxon>Malus</taxon>
    </lineage>
</organism>
<name>A0A498IZS7_MALDO</name>
<dbReference type="AlphaFoldDB" id="A0A498IZS7"/>
<comment type="caution">
    <text evidence="1">The sequence shown here is derived from an EMBL/GenBank/DDBJ whole genome shotgun (WGS) entry which is preliminary data.</text>
</comment>